<evidence type="ECO:0000313" key="1">
    <source>
        <dbReference type="EMBL" id="AWI08393.1"/>
    </source>
</evidence>
<dbReference type="InterPro" id="IPR029058">
    <property type="entry name" value="AB_hydrolase_fold"/>
</dbReference>
<dbReference type="InterPro" id="IPR010662">
    <property type="entry name" value="RBBP9/YdeN"/>
</dbReference>
<dbReference type="GO" id="GO:0016787">
    <property type="term" value="F:hydrolase activity"/>
    <property type="evidence" value="ECO:0007669"/>
    <property type="project" value="InterPro"/>
</dbReference>
<dbReference type="PANTHER" id="PTHR15394:SF3">
    <property type="entry name" value="SERINE HYDROLASE RBBP9"/>
    <property type="match status" value="1"/>
</dbReference>
<protein>
    <recommendedName>
        <fullName evidence="3">Esterase</fullName>
    </recommendedName>
</protein>
<evidence type="ECO:0008006" key="3">
    <source>
        <dbReference type="Google" id="ProtNLM"/>
    </source>
</evidence>
<evidence type="ECO:0000313" key="2">
    <source>
        <dbReference type="Proteomes" id="UP000244896"/>
    </source>
</evidence>
<gene>
    <name evidence="1" type="ORF">CKA38_03220</name>
</gene>
<sequence>MKNNAFVIHGSFGSPFENWFPSLHKRLCANDWTAIVPHFPSPQGQTFLSWCAILDSYRQARILTDKSVFICHSSASPFVLKYAVRKQLNFRGLVTVSGFNNFYSGDEEFDKINSEFYQETQELLLASRHFDKKYSYFSNDDPYLPFGVLESFSKAIGSTKFIRTNAGHFNTRSGYDSFDEIAELLINSF</sequence>
<dbReference type="RefSeq" id="WP_108824198.1">
    <property type="nucleotide sequence ID" value="NZ_CP023004.1"/>
</dbReference>
<keyword evidence="2" id="KW-1185">Reference proteome</keyword>
<dbReference type="EMBL" id="CP023004">
    <property type="protein sequence ID" value="AWI08393.1"/>
    <property type="molecule type" value="Genomic_DNA"/>
</dbReference>
<name>A0A2U8E0L2_9BACT</name>
<dbReference type="PANTHER" id="PTHR15394">
    <property type="entry name" value="SERINE HYDROLASE RBBP9"/>
    <property type="match status" value="1"/>
</dbReference>
<dbReference type="Proteomes" id="UP000244896">
    <property type="component" value="Chromosome"/>
</dbReference>
<dbReference type="Gene3D" id="3.40.50.1820">
    <property type="entry name" value="alpha/beta hydrolase"/>
    <property type="match status" value="1"/>
</dbReference>
<dbReference type="SUPFAM" id="SSF53474">
    <property type="entry name" value="alpha/beta-Hydrolases"/>
    <property type="match status" value="1"/>
</dbReference>
<dbReference type="Pfam" id="PF06821">
    <property type="entry name" value="Ser_hydrolase"/>
    <property type="match status" value="1"/>
</dbReference>
<dbReference type="OrthoDB" id="9804993at2"/>
<reference evidence="1 2" key="1">
    <citation type="journal article" date="2018" name="Syst. Appl. Microbiol.">
        <title>Ereboglobus luteus gen. nov. sp. nov. from cockroach guts, and new insights into the oxygen relationship of the genera Opitutus and Didymococcus (Verrucomicrobia: Opitutaceae).</title>
        <authorList>
            <person name="Tegtmeier D."/>
            <person name="Belitz A."/>
            <person name="Radek R."/>
            <person name="Heimerl T."/>
            <person name="Brune A."/>
        </authorList>
    </citation>
    <scope>NUCLEOTIDE SEQUENCE [LARGE SCALE GENOMIC DNA]</scope>
    <source>
        <strain evidence="1 2">Ho45</strain>
    </source>
</reference>
<proteinExistence type="predicted"/>
<organism evidence="1 2">
    <name type="scientific">Ereboglobus luteus</name>
    <dbReference type="NCBI Taxonomy" id="1796921"/>
    <lineage>
        <taxon>Bacteria</taxon>
        <taxon>Pseudomonadati</taxon>
        <taxon>Verrucomicrobiota</taxon>
        <taxon>Opitutia</taxon>
        <taxon>Opitutales</taxon>
        <taxon>Opitutaceae</taxon>
        <taxon>Ereboglobus</taxon>
    </lineage>
</organism>
<dbReference type="AlphaFoldDB" id="A0A2U8E0L2"/>
<dbReference type="KEGG" id="elut:CKA38_03220"/>
<accession>A0A2U8E0L2</accession>